<dbReference type="GO" id="GO:0006281">
    <property type="term" value="P:DNA repair"/>
    <property type="evidence" value="ECO:0007669"/>
    <property type="project" value="UniProtKB-KW"/>
</dbReference>
<evidence type="ECO:0000256" key="2">
    <source>
        <dbReference type="ARBA" id="ARBA00009441"/>
    </source>
</evidence>
<keyword evidence="12" id="KW-1185">Reference proteome</keyword>
<dbReference type="Proteomes" id="UP000183028">
    <property type="component" value="Unassembled WGS sequence"/>
</dbReference>
<dbReference type="PANTHER" id="PTHR11059:SF0">
    <property type="entry name" value="DNA REPAIR PROTEIN RECN"/>
    <property type="match status" value="1"/>
</dbReference>
<organism evidence="11 12">
    <name type="scientific">Sharpea azabuensis</name>
    <dbReference type="NCBI Taxonomy" id="322505"/>
    <lineage>
        <taxon>Bacteria</taxon>
        <taxon>Bacillati</taxon>
        <taxon>Bacillota</taxon>
        <taxon>Erysipelotrichia</taxon>
        <taxon>Erysipelotrichales</taxon>
        <taxon>Coprobacillaceae</taxon>
        <taxon>Sharpea</taxon>
    </lineage>
</organism>
<dbReference type="InterPro" id="IPR004604">
    <property type="entry name" value="DNA_recomb/repair_RecN"/>
</dbReference>
<evidence type="ECO:0000256" key="4">
    <source>
        <dbReference type="ARBA" id="ARBA00022741"/>
    </source>
</evidence>
<accession>A0A1H6QF45</accession>
<evidence type="ECO:0000259" key="10">
    <source>
        <dbReference type="Pfam" id="PF02463"/>
    </source>
</evidence>
<evidence type="ECO:0000256" key="8">
    <source>
        <dbReference type="ARBA" id="ARBA00033408"/>
    </source>
</evidence>
<evidence type="ECO:0000256" key="7">
    <source>
        <dbReference type="ARBA" id="ARBA00023204"/>
    </source>
</evidence>
<dbReference type="AlphaFoldDB" id="A0A1H6QF45"/>
<dbReference type="RefSeq" id="WP_074731072.1">
    <property type="nucleotide sequence ID" value="NZ_FNYK01000001.1"/>
</dbReference>
<dbReference type="eggNOG" id="COG0497">
    <property type="taxonomic scope" value="Bacteria"/>
</dbReference>
<dbReference type="NCBIfam" id="TIGR00634">
    <property type="entry name" value="recN"/>
    <property type="match status" value="1"/>
</dbReference>
<dbReference type="PANTHER" id="PTHR11059">
    <property type="entry name" value="DNA REPAIR PROTEIN RECN"/>
    <property type="match status" value="1"/>
</dbReference>
<reference evidence="12" key="1">
    <citation type="submission" date="2016-10" db="EMBL/GenBank/DDBJ databases">
        <authorList>
            <person name="Varghese N."/>
        </authorList>
    </citation>
    <scope>NUCLEOTIDE SEQUENCE [LARGE SCALE GENOMIC DNA]</scope>
    <source>
        <strain evidence="12">DSM 20406</strain>
    </source>
</reference>
<evidence type="ECO:0000256" key="3">
    <source>
        <dbReference type="ARBA" id="ARBA00021315"/>
    </source>
</evidence>
<evidence type="ECO:0000313" key="11">
    <source>
        <dbReference type="EMBL" id="SEI37612.1"/>
    </source>
</evidence>
<evidence type="ECO:0000256" key="6">
    <source>
        <dbReference type="ARBA" id="ARBA00022840"/>
    </source>
</evidence>
<dbReference type="PIRSF" id="PIRSF003128">
    <property type="entry name" value="RecN"/>
    <property type="match status" value="1"/>
</dbReference>
<dbReference type="EMBL" id="FNYK01000001">
    <property type="protein sequence ID" value="SEI37612.1"/>
    <property type="molecule type" value="Genomic_DNA"/>
</dbReference>
<keyword evidence="5 9" id="KW-0227">DNA damage</keyword>
<name>A0A1H6QF45_9FIRM</name>
<comment type="similarity">
    <text evidence="2 9">Belongs to the RecN family.</text>
</comment>
<evidence type="ECO:0000256" key="9">
    <source>
        <dbReference type="PIRNR" id="PIRNR003128"/>
    </source>
</evidence>
<dbReference type="Gene3D" id="3.40.50.300">
    <property type="entry name" value="P-loop containing nucleotide triphosphate hydrolases"/>
    <property type="match status" value="2"/>
</dbReference>
<proteinExistence type="inferred from homology"/>
<dbReference type="InterPro" id="IPR027417">
    <property type="entry name" value="P-loop_NTPase"/>
</dbReference>
<dbReference type="STRING" id="322505.SAMN04487836_101109"/>
<keyword evidence="6" id="KW-0067">ATP-binding</keyword>
<evidence type="ECO:0000256" key="5">
    <source>
        <dbReference type="ARBA" id="ARBA00022763"/>
    </source>
</evidence>
<sequence length="548" mass="63711">MLKSLYISSFVIIDEMQVDFHEGMSVLTGETGAGKSIIIDAIGQLCGNRSSAQLVRHGKEKAIIEGFFEIDENQEAVKAFEEIGIDFDNDIIIHKEIHANGKSTIKVNYRPVTNAALKIIAPYLIHIHSQFETQTIFSIKNHITILDRFIDDDTFRNDYLDYYRHYRDLVKKIRDINEVDMSDERIEYYQSQYEELKDLEYTDDDIENLEHEAEMMKNYEKLNTHMRTFDHLVNDSHGVLEQLQNAIDELESVKDYDDFKDDYNKLYNEYYTLSDIISSLMNSYDDIDFDEYRFNEINEELFKIQRLQRKYGYSMKAIYEARDELKEKIDASLHRDEVLEELEEQKDHYYNLALNKAKQWHQQRMEYALEFESLIQQQLVDLYLDKAQFKVDFEETELSKEGIDKVVFKVSMNAGQAFTPLNESASGGEISRVMLAIKIITLNQAFVDTVIFDEVDTGVSGKVADAIGRKMEELSKNKQVICITHLPQVAVHALNHYVLNKESEDNETYTSIQQVTGENRIKEIAKLLSGDSITEEALNNARSLLVHN</sequence>
<evidence type="ECO:0000313" key="12">
    <source>
        <dbReference type="Proteomes" id="UP000183028"/>
    </source>
</evidence>
<dbReference type="Pfam" id="PF02463">
    <property type="entry name" value="SMC_N"/>
    <property type="match status" value="1"/>
</dbReference>
<dbReference type="OrthoDB" id="9806954at2"/>
<protein>
    <recommendedName>
        <fullName evidence="3 9">DNA repair protein RecN</fullName>
    </recommendedName>
    <alternativeName>
        <fullName evidence="8 9">Recombination protein N</fullName>
    </alternativeName>
</protein>
<dbReference type="GO" id="GO:0009432">
    <property type="term" value="P:SOS response"/>
    <property type="evidence" value="ECO:0007669"/>
    <property type="project" value="TreeGrafter"/>
</dbReference>
<evidence type="ECO:0000256" key="1">
    <source>
        <dbReference type="ARBA" id="ARBA00003618"/>
    </source>
</evidence>
<comment type="function">
    <text evidence="1 9">May be involved in recombinational repair of damaged DNA.</text>
</comment>
<dbReference type="GO" id="GO:0006310">
    <property type="term" value="P:DNA recombination"/>
    <property type="evidence" value="ECO:0007669"/>
    <property type="project" value="InterPro"/>
</dbReference>
<dbReference type="GO" id="GO:0005524">
    <property type="term" value="F:ATP binding"/>
    <property type="evidence" value="ECO:0007669"/>
    <property type="project" value="UniProtKB-KW"/>
</dbReference>
<keyword evidence="4" id="KW-0547">Nucleotide-binding</keyword>
<dbReference type="SUPFAM" id="SSF52540">
    <property type="entry name" value="P-loop containing nucleoside triphosphate hydrolases"/>
    <property type="match status" value="1"/>
</dbReference>
<keyword evidence="7 9" id="KW-0234">DNA repair</keyword>
<gene>
    <name evidence="11" type="ORF">SAMN04487834_100173</name>
</gene>
<dbReference type="InterPro" id="IPR003395">
    <property type="entry name" value="RecF/RecN/SMC_N"/>
</dbReference>
<feature type="domain" description="RecF/RecN/SMC N-terminal" evidence="10">
    <location>
        <begin position="1"/>
        <end position="496"/>
    </location>
</feature>
<dbReference type="CDD" id="cd03241">
    <property type="entry name" value="ABC_RecN"/>
    <property type="match status" value="2"/>
</dbReference>
<dbReference type="GO" id="GO:0043590">
    <property type="term" value="C:bacterial nucleoid"/>
    <property type="evidence" value="ECO:0007669"/>
    <property type="project" value="TreeGrafter"/>
</dbReference>